<evidence type="ECO:0000256" key="3">
    <source>
        <dbReference type="PIRSR" id="PIRSR613078-1"/>
    </source>
</evidence>
<comment type="caution">
    <text evidence="5">The sequence shown here is derived from an EMBL/GenBank/DDBJ whole genome shotgun (WGS) entry which is preliminary data.</text>
</comment>
<evidence type="ECO:0000256" key="2">
    <source>
        <dbReference type="ARBA" id="ARBA00023235"/>
    </source>
</evidence>
<dbReference type="AlphaFoldDB" id="A0A6B2RAP1"/>
<evidence type="ECO:0000256" key="4">
    <source>
        <dbReference type="PIRSR" id="PIRSR613078-2"/>
    </source>
</evidence>
<dbReference type="PROSITE" id="PS00175">
    <property type="entry name" value="PG_MUTASE"/>
    <property type="match status" value="1"/>
</dbReference>
<sequence length="204" mass="22158">MSIILVRHGETLLNAARVFQPPETDLSPRGLGQAKLVAKRIAEFAPVAIISSDMPRAYTTAKSIEQETGLPLTTTTLLHERNFGDWRGQKHEAVGIDPSTYIGNPPGGESSETFNQRVAQAFKKIISLRKSLDGPLVVVSHGLVIQVMLQSCIERNGQPMPARIANTSITVFGMDQPHAVQLINCSRHLEGTEYSEDSKSLSGG</sequence>
<dbReference type="PANTHER" id="PTHR48100">
    <property type="entry name" value="BROAD-SPECIFICITY PHOSPHATASE YOR283W-RELATED"/>
    <property type="match status" value="1"/>
</dbReference>
<accession>A0A6B2RAP1</accession>
<reference evidence="5" key="1">
    <citation type="submission" date="2020-02" db="EMBL/GenBank/DDBJ databases">
        <authorList>
            <person name="Chen W.-M."/>
        </authorList>
    </citation>
    <scope>NUCLEOTIDE SEQUENCE</scope>
    <source>
        <strain evidence="5">NBD-18</strain>
    </source>
</reference>
<dbReference type="Pfam" id="PF00300">
    <property type="entry name" value="His_Phos_1"/>
    <property type="match status" value="1"/>
</dbReference>
<dbReference type="GO" id="GO:0005737">
    <property type="term" value="C:cytoplasm"/>
    <property type="evidence" value="ECO:0007669"/>
    <property type="project" value="TreeGrafter"/>
</dbReference>
<evidence type="ECO:0000256" key="1">
    <source>
        <dbReference type="ARBA" id="ARBA00023152"/>
    </source>
</evidence>
<dbReference type="InterPro" id="IPR029033">
    <property type="entry name" value="His_PPase_superfam"/>
</dbReference>
<dbReference type="PANTHER" id="PTHR48100:SF1">
    <property type="entry name" value="HISTIDINE PHOSPHATASE FAMILY PROTEIN-RELATED"/>
    <property type="match status" value="1"/>
</dbReference>
<feature type="binding site" evidence="4">
    <location>
        <position position="56"/>
    </location>
    <ligand>
        <name>substrate</name>
    </ligand>
</feature>
<keyword evidence="2" id="KW-0413">Isomerase</keyword>
<evidence type="ECO:0000313" key="5">
    <source>
        <dbReference type="EMBL" id="NDY84345.1"/>
    </source>
</evidence>
<dbReference type="SUPFAM" id="SSF53254">
    <property type="entry name" value="Phosphoglycerate mutase-like"/>
    <property type="match status" value="1"/>
</dbReference>
<organism evidence="5">
    <name type="scientific">Sheuella amnicola</name>
    <dbReference type="NCBI Taxonomy" id="2707330"/>
    <lineage>
        <taxon>Bacteria</taxon>
        <taxon>Pseudomonadati</taxon>
        <taxon>Pseudomonadota</taxon>
        <taxon>Betaproteobacteria</taxon>
        <taxon>Burkholderiales</taxon>
        <taxon>Alcaligenaceae</taxon>
        <taxon>Sheuella</taxon>
    </lineage>
</organism>
<keyword evidence="1" id="KW-0324">Glycolysis</keyword>
<feature type="binding site" evidence="4">
    <location>
        <begin position="7"/>
        <end position="14"/>
    </location>
    <ligand>
        <name>substrate</name>
    </ligand>
</feature>
<dbReference type="InterPro" id="IPR050275">
    <property type="entry name" value="PGM_Phosphatase"/>
</dbReference>
<dbReference type="Gene3D" id="3.40.50.1240">
    <property type="entry name" value="Phosphoglycerate mutase-like"/>
    <property type="match status" value="1"/>
</dbReference>
<gene>
    <name evidence="5" type="ORF">G3I67_14015</name>
</gene>
<dbReference type="SMART" id="SM00855">
    <property type="entry name" value="PGAM"/>
    <property type="match status" value="1"/>
</dbReference>
<feature type="active site" description="Tele-phosphohistidine intermediate" evidence="3">
    <location>
        <position position="8"/>
    </location>
</feature>
<dbReference type="CDD" id="cd07067">
    <property type="entry name" value="HP_PGM_like"/>
    <property type="match status" value="1"/>
</dbReference>
<dbReference type="EMBL" id="JAAGRN010000011">
    <property type="protein sequence ID" value="NDY84345.1"/>
    <property type="molecule type" value="Genomic_DNA"/>
</dbReference>
<name>A0A6B2RAP1_9BURK</name>
<proteinExistence type="predicted"/>
<dbReference type="InterPro" id="IPR013078">
    <property type="entry name" value="His_Pase_superF_clade-1"/>
</dbReference>
<dbReference type="InterPro" id="IPR001345">
    <property type="entry name" value="PG/BPGM_mutase_AS"/>
</dbReference>
<dbReference type="GO" id="GO:0016791">
    <property type="term" value="F:phosphatase activity"/>
    <property type="evidence" value="ECO:0007669"/>
    <property type="project" value="TreeGrafter"/>
</dbReference>
<dbReference type="RefSeq" id="WP_163656162.1">
    <property type="nucleotide sequence ID" value="NZ_JAAGRN010000011.1"/>
</dbReference>
<protein>
    <submittedName>
        <fullName evidence="5">Histidine phosphatase family protein</fullName>
    </submittedName>
</protein>
<feature type="active site" description="Proton donor/acceptor" evidence="3">
    <location>
        <position position="80"/>
    </location>
</feature>